<evidence type="ECO:0000313" key="3">
    <source>
        <dbReference type="Proteomes" id="UP000251835"/>
    </source>
</evidence>
<proteinExistence type="predicted"/>
<dbReference type="PROSITE" id="PS51257">
    <property type="entry name" value="PROKAR_LIPOPROTEIN"/>
    <property type="match status" value="1"/>
</dbReference>
<reference evidence="2 3" key="1">
    <citation type="submission" date="2018-05" db="EMBL/GenBank/DDBJ databases">
        <title>Genomic Encyclopedia of Type Strains, Phase IV (KMG-IV): sequencing the most valuable type-strain genomes for metagenomic binning, comparative biology and taxonomic classification.</title>
        <authorList>
            <person name="Goeker M."/>
        </authorList>
    </citation>
    <scope>NUCLEOTIDE SEQUENCE [LARGE SCALE GENOMIC DNA]</scope>
    <source>
        <strain evidence="2 3">DSM 28579</strain>
    </source>
</reference>
<organism evidence="2 3">
    <name type="scientific">Balneicella halophila</name>
    <dbReference type="NCBI Taxonomy" id="1537566"/>
    <lineage>
        <taxon>Bacteria</taxon>
        <taxon>Pseudomonadati</taxon>
        <taxon>Bacteroidota</taxon>
        <taxon>Bacteroidia</taxon>
        <taxon>Bacteroidales</taxon>
        <taxon>Balneicellaceae</taxon>
        <taxon>Balneicella</taxon>
    </lineage>
</organism>
<name>A0A7L4UR89_BALHA</name>
<feature type="signal peptide" evidence="1">
    <location>
        <begin position="1"/>
        <end position="21"/>
    </location>
</feature>
<feature type="chain" id="PRO_5029697191" description="Lipoprotein" evidence="1">
    <location>
        <begin position="22"/>
        <end position="50"/>
    </location>
</feature>
<dbReference type="AlphaFoldDB" id="A0A7L4UR89"/>
<accession>A0A7L4UR89</accession>
<protein>
    <recommendedName>
        <fullName evidence="4">Lipoprotein</fullName>
    </recommendedName>
</protein>
<keyword evidence="3" id="KW-1185">Reference proteome</keyword>
<gene>
    <name evidence="2" type="ORF">C7377_0482</name>
</gene>
<evidence type="ECO:0008006" key="4">
    <source>
        <dbReference type="Google" id="ProtNLM"/>
    </source>
</evidence>
<evidence type="ECO:0000256" key="1">
    <source>
        <dbReference type="SAM" id="SignalP"/>
    </source>
</evidence>
<dbReference type="RefSeq" id="WP_165806832.1">
    <property type="nucleotide sequence ID" value="NZ_QENZ01000003.1"/>
</dbReference>
<comment type="caution">
    <text evidence="2">The sequence shown here is derived from an EMBL/GenBank/DDBJ whole genome shotgun (WGS) entry which is preliminary data.</text>
</comment>
<dbReference type="EMBL" id="QENZ01000003">
    <property type="protein sequence ID" value="PVX52179.1"/>
    <property type="molecule type" value="Genomic_DNA"/>
</dbReference>
<evidence type="ECO:0000313" key="2">
    <source>
        <dbReference type="EMBL" id="PVX52179.1"/>
    </source>
</evidence>
<sequence>MKTKIFLITIFALCFSLGVISCDDDKNGREDKILSVKDFIKSKSGKAIFR</sequence>
<dbReference type="Proteomes" id="UP000251835">
    <property type="component" value="Unassembled WGS sequence"/>
</dbReference>
<keyword evidence="1" id="KW-0732">Signal</keyword>